<keyword evidence="2" id="KW-1185">Reference proteome</keyword>
<gene>
    <name evidence="1" type="ORF">IFT41_03880</name>
</gene>
<reference evidence="1 2" key="1">
    <citation type="journal article" date="2020" name="FEMS Microbiol. Ecol.">
        <title>Temporal dynamics of bacterial communities during seed development and maturation.</title>
        <authorList>
            <person name="Chesneau G."/>
            <person name="Torres-Cortes G."/>
            <person name="Briand M."/>
            <person name="Darrasse A."/>
            <person name="Preveaux A."/>
            <person name="Marais C."/>
            <person name="Jacques M.A."/>
            <person name="Shade A."/>
            <person name="Barret M."/>
        </authorList>
    </citation>
    <scope>NUCLEOTIDE SEQUENCE [LARGE SCALE GENOMIC DNA]</scope>
    <source>
        <strain evidence="1 2">CFBP13709</strain>
    </source>
</reference>
<protein>
    <submittedName>
        <fullName evidence="1">Uncharacterized protein</fullName>
    </submittedName>
</protein>
<dbReference type="Proteomes" id="UP000610459">
    <property type="component" value="Unassembled WGS sequence"/>
</dbReference>
<sequence>MKYLLIISIIFMTAGCAAKKENARADAYQASLPSCSAHNDEIDCQWKDVPAS</sequence>
<dbReference type="EMBL" id="JACYNR010000002">
    <property type="protein sequence ID" value="MBD8125260.1"/>
    <property type="molecule type" value="Genomic_DNA"/>
</dbReference>
<proteinExistence type="predicted"/>
<accession>A0ACC5PJY9</accession>
<organism evidence="1 2">
    <name type="scientific">Enterobacter agglomerans</name>
    <name type="common">Erwinia herbicola</name>
    <name type="synonym">Pantoea agglomerans</name>
    <dbReference type="NCBI Taxonomy" id="549"/>
    <lineage>
        <taxon>Bacteria</taxon>
        <taxon>Pseudomonadati</taxon>
        <taxon>Pseudomonadota</taxon>
        <taxon>Gammaproteobacteria</taxon>
        <taxon>Enterobacterales</taxon>
        <taxon>Erwiniaceae</taxon>
        <taxon>Pantoea</taxon>
        <taxon>Pantoea agglomerans group</taxon>
    </lineage>
</organism>
<comment type="caution">
    <text evidence="1">The sequence shown here is derived from an EMBL/GenBank/DDBJ whole genome shotgun (WGS) entry which is preliminary data.</text>
</comment>
<evidence type="ECO:0000313" key="2">
    <source>
        <dbReference type="Proteomes" id="UP000610459"/>
    </source>
</evidence>
<evidence type="ECO:0000313" key="1">
    <source>
        <dbReference type="EMBL" id="MBD8125260.1"/>
    </source>
</evidence>
<name>A0ACC5PJY9_ENTAG</name>